<dbReference type="EMBL" id="VSSQ01027025">
    <property type="protein sequence ID" value="MPM76029.1"/>
    <property type="molecule type" value="Genomic_DNA"/>
</dbReference>
<sequence>MLLNDLFSALKRKAVGYKEKTTSKAMRKNPIGGTETKVTEDEKYYPPDFDAIKYILVMKFGKDFDPKKYMYEYMDKKNEPEEWANATPIGADDDKED</sequence>
<protein>
    <submittedName>
        <fullName evidence="1">Uncharacterized protein</fullName>
    </submittedName>
</protein>
<accession>A0A645CGG3</accession>
<proteinExistence type="predicted"/>
<reference evidence="1" key="1">
    <citation type="submission" date="2019-08" db="EMBL/GenBank/DDBJ databases">
        <authorList>
            <person name="Kucharzyk K."/>
            <person name="Murdoch R.W."/>
            <person name="Higgins S."/>
            <person name="Loffler F."/>
        </authorList>
    </citation>
    <scope>NUCLEOTIDE SEQUENCE</scope>
</reference>
<evidence type="ECO:0000313" key="1">
    <source>
        <dbReference type="EMBL" id="MPM76029.1"/>
    </source>
</evidence>
<gene>
    <name evidence="1" type="ORF">SDC9_123024</name>
</gene>
<name>A0A645CGG3_9ZZZZ</name>
<comment type="caution">
    <text evidence="1">The sequence shown here is derived from an EMBL/GenBank/DDBJ whole genome shotgun (WGS) entry which is preliminary data.</text>
</comment>
<dbReference type="AlphaFoldDB" id="A0A645CGG3"/>
<organism evidence="1">
    <name type="scientific">bioreactor metagenome</name>
    <dbReference type="NCBI Taxonomy" id="1076179"/>
    <lineage>
        <taxon>unclassified sequences</taxon>
        <taxon>metagenomes</taxon>
        <taxon>ecological metagenomes</taxon>
    </lineage>
</organism>